<name>A0A420VIU9_9BACI</name>
<organism evidence="2 3">
    <name type="scientific">Caldibacillus debilis GB1</name>
    <dbReference type="NCBI Taxonomy" id="1339248"/>
    <lineage>
        <taxon>Bacteria</taxon>
        <taxon>Bacillati</taxon>
        <taxon>Bacillota</taxon>
        <taxon>Bacilli</taxon>
        <taxon>Bacillales</taxon>
        <taxon>Bacillaceae</taxon>
        <taxon>Caldibacillus</taxon>
    </lineage>
</organism>
<evidence type="ECO:0000313" key="2">
    <source>
        <dbReference type="EMBL" id="RKO63460.1"/>
    </source>
</evidence>
<dbReference type="RefSeq" id="WP_259462692.1">
    <property type="nucleotide sequence ID" value="NZ_AZRV01000007.1"/>
</dbReference>
<evidence type="ECO:0000256" key="1">
    <source>
        <dbReference type="ARBA" id="ARBA00006539"/>
    </source>
</evidence>
<proteinExistence type="inferred from homology"/>
<keyword evidence="3" id="KW-1185">Reference proteome</keyword>
<reference evidence="2 3" key="1">
    <citation type="submission" date="2013-12" db="EMBL/GenBank/DDBJ databases">
        <title>Genome and proteome characterization of Caldibacillus debilis GB1 derived from a cellulolytic aero-tolerant co-culture.</title>
        <authorList>
            <person name="Wushke S.T."/>
            <person name="Zhang X."/>
            <person name="Fristensky B."/>
            <person name="Wilkins J.A."/>
            <person name="Levin D.B."/>
            <person name="Sparling R."/>
        </authorList>
    </citation>
    <scope>NUCLEOTIDE SEQUENCE [LARGE SCALE GENOMIC DNA]</scope>
    <source>
        <strain evidence="2 3">GB1</strain>
    </source>
</reference>
<comment type="similarity">
    <text evidence="1">Belongs to the UPF0236 family.</text>
</comment>
<gene>
    <name evidence="2" type="ORF">Cdeb_02906</name>
</gene>
<dbReference type="AlphaFoldDB" id="A0A420VIU9"/>
<sequence length="158" mass="18264">MDQQIAEERDKKRFRLLDKRKLQIVSLFDEIEVKRNYCRDRKTGEYVYLLDRYLNFEGTGTFSPLTEEAAIELAIQGPSDRKAARTLETLLGYRVISHETIRKHLLEVSGFPNGNPCTSLFSLWKWTAFMSNIKGEGKRERKSKSPLFIRDGKSTGNG</sequence>
<dbReference type="Pfam" id="PF06782">
    <property type="entry name" value="UPF0236"/>
    <property type="match status" value="1"/>
</dbReference>
<accession>A0A420VIU9</accession>
<dbReference type="Proteomes" id="UP000286235">
    <property type="component" value="Unassembled WGS sequence"/>
</dbReference>
<dbReference type="InterPro" id="IPR009620">
    <property type="entry name" value="UPF0236"/>
</dbReference>
<protein>
    <submittedName>
        <fullName evidence="2">Uncharacterized protein family (UPF0236)</fullName>
    </submittedName>
</protein>
<dbReference type="EMBL" id="AZRV01000007">
    <property type="protein sequence ID" value="RKO63460.1"/>
    <property type="molecule type" value="Genomic_DNA"/>
</dbReference>
<evidence type="ECO:0000313" key="3">
    <source>
        <dbReference type="Proteomes" id="UP000286235"/>
    </source>
</evidence>
<comment type="caution">
    <text evidence="2">The sequence shown here is derived from an EMBL/GenBank/DDBJ whole genome shotgun (WGS) entry which is preliminary data.</text>
</comment>